<sequence length="192" mass="20553">MHRKRGLSRFSREMAFSLSRSCDKIPRNPSVSQKCTVETLRKKGLNGCESPDADDYFEHSPLSEDRFSKLNEDSDFIFKRGPPGLPQQNFSMSVTVPVSSPNTLTYSNPGSSLVSPALAASSTLTDATMLSPPQASLHRNVSPGGPQRPPSTGSAGGMLSTADLSVPNGAGSSPVVAQFSICYTAKRHHQNL</sequence>
<name>A0ACB8E6P4_9SAUR</name>
<proteinExistence type="predicted"/>
<dbReference type="EMBL" id="CM037630">
    <property type="protein sequence ID" value="KAH7987714.1"/>
    <property type="molecule type" value="Genomic_DNA"/>
</dbReference>
<evidence type="ECO:0000313" key="1">
    <source>
        <dbReference type="EMBL" id="KAH7987714.1"/>
    </source>
</evidence>
<reference evidence="1" key="1">
    <citation type="submission" date="2021-08" db="EMBL/GenBank/DDBJ databases">
        <title>The first chromosome-level gecko genome reveals the dynamic sex chromosomes of Neotropical dwarf geckos (Sphaerodactylidae: Sphaerodactylus).</title>
        <authorList>
            <person name="Pinto B.J."/>
            <person name="Keating S.E."/>
            <person name="Gamble T."/>
        </authorList>
    </citation>
    <scope>NUCLEOTIDE SEQUENCE</scope>
    <source>
        <strain evidence="1">TG3544</strain>
    </source>
</reference>
<dbReference type="Proteomes" id="UP000827872">
    <property type="component" value="Linkage Group LG17"/>
</dbReference>
<protein>
    <submittedName>
        <fullName evidence="1">Myocyte enhancer factor</fullName>
    </submittedName>
</protein>
<comment type="caution">
    <text evidence="1">The sequence shown here is derived from an EMBL/GenBank/DDBJ whole genome shotgun (WGS) entry which is preliminary data.</text>
</comment>
<gene>
    <name evidence="1" type="primary">MEF2A_2</name>
    <name evidence="1" type="ORF">K3G42_009936</name>
</gene>
<evidence type="ECO:0000313" key="2">
    <source>
        <dbReference type="Proteomes" id="UP000827872"/>
    </source>
</evidence>
<accession>A0ACB8E6P4</accession>
<keyword evidence="2" id="KW-1185">Reference proteome</keyword>
<organism evidence="1 2">
    <name type="scientific">Sphaerodactylus townsendi</name>
    <dbReference type="NCBI Taxonomy" id="933632"/>
    <lineage>
        <taxon>Eukaryota</taxon>
        <taxon>Metazoa</taxon>
        <taxon>Chordata</taxon>
        <taxon>Craniata</taxon>
        <taxon>Vertebrata</taxon>
        <taxon>Euteleostomi</taxon>
        <taxon>Lepidosauria</taxon>
        <taxon>Squamata</taxon>
        <taxon>Bifurcata</taxon>
        <taxon>Gekkota</taxon>
        <taxon>Sphaerodactylidae</taxon>
        <taxon>Sphaerodactylus</taxon>
    </lineage>
</organism>